<reference evidence="2 3" key="1">
    <citation type="submission" date="2016-12" db="EMBL/GenBank/DDBJ databases">
        <title>Draft genome sequence of Fusarium oxysporum causing rot on Narcissus.</title>
        <authorList>
            <person name="Armitage A.D."/>
            <person name="Taylor A."/>
            <person name="Clarkson J.P."/>
            <person name="Harrison R.J."/>
            <person name="Jackson A.C."/>
        </authorList>
    </citation>
    <scope>NUCLEOTIDE SEQUENCE [LARGE SCALE GENOMIC DNA]</scope>
    <source>
        <strain evidence="2 3">N139</strain>
    </source>
</reference>
<dbReference type="AlphaFoldDB" id="A0A4V1RXW8"/>
<feature type="region of interest" description="Disordered" evidence="1">
    <location>
        <begin position="14"/>
        <end position="48"/>
    </location>
</feature>
<feature type="region of interest" description="Disordered" evidence="1">
    <location>
        <begin position="67"/>
        <end position="91"/>
    </location>
</feature>
<evidence type="ECO:0000256" key="1">
    <source>
        <dbReference type="SAM" id="MobiDB-lite"/>
    </source>
</evidence>
<evidence type="ECO:0000313" key="2">
    <source>
        <dbReference type="EMBL" id="RYC79556.1"/>
    </source>
</evidence>
<gene>
    <name evidence="2" type="ORF">BFJ63_vAg17563</name>
</gene>
<dbReference type="Proteomes" id="UP000290540">
    <property type="component" value="Unassembled WGS sequence"/>
</dbReference>
<protein>
    <submittedName>
        <fullName evidence="2">Uncharacterized protein</fullName>
    </submittedName>
</protein>
<accession>A0A4V1RXW8</accession>
<name>A0A4V1RXW8_FUSOX</name>
<comment type="caution">
    <text evidence="2">The sequence shown here is derived from an EMBL/GenBank/DDBJ whole genome shotgun (WGS) entry which is preliminary data.</text>
</comment>
<evidence type="ECO:0000313" key="3">
    <source>
        <dbReference type="Proteomes" id="UP000290540"/>
    </source>
</evidence>
<sequence>MRFQLLNHTPVIHGNLSSQSLPTTGRRGTESAATAALSPPKPQYTYGGRTASTSQLFIKGELYAGPAAKATAKSKESKDLGRLPMTRTSSPKVATSLSSYFPFFSRKHANGAQAEKNEKEKEPFVRAL</sequence>
<proteinExistence type="predicted"/>
<dbReference type="EMBL" id="MQTW01000600">
    <property type="protein sequence ID" value="RYC79556.1"/>
    <property type="molecule type" value="Genomic_DNA"/>
</dbReference>
<organism evidence="2 3">
    <name type="scientific">Fusarium oxysporum f. sp. narcissi</name>
    <dbReference type="NCBI Taxonomy" id="451672"/>
    <lineage>
        <taxon>Eukaryota</taxon>
        <taxon>Fungi</taxon>
        <taxon>Dikarya</taxon>
        <taxon>Ascomycota</taxon>
        <taxon>Pezizomycotina</taxon>
        <taxon>Sordariomycetes</taxon>
        <taxon>Hypocreomycetidae</taxon>
        <taxon>Hypocreales</taxon>
        <taxon>Nectriaceae</taxon>
        <taxon>Fusarium</taxon>
        <taxon>Fusarium oxysporum species complex</taxon>
    </lineage>
</organism>